<sequence length="63" mass="7523">MAVIQRWGLVEYSVDLPADQQDIAEIMERLRAELSDRWEYRHAIEVTRGDGDQLVFRYRKART</sequence>
<gene>
    <name evidence="1" type="ORF">GCM10022224_103770</name>
</gene>
<evidence type="ECO:0000313" key="2">
    <source>
        <dbReference type="Proteomes" id="UP001500902"/>
    </source>
</evidence>
<proteinExistence type="predicted"/>
<reference evidence="2" key="1">
    <citation type="journal article" date="2019" name="Int. J. Syst. Evol. Microbiol.">
        <title>The Global Catalogue of Microorganisms (GCM) 10K type strain sequencing project: providing services to taxonomists for standard genome sequencing and annotation.</title>
        <authorList>
            <consortium name="The Broad Institute Genomics Platform"/>
            <consortium name="The Broad Institute Genome Sequencing Center for Infectious Disease"/>
            <person name="Wu L."/>
            <person name="Ma J."/>
        </authorList>
    </citation>
    <scope>NUCLEOTIDE SEQUENCE [LARGE SCALE GENOMIC DNA]</scope>
    <source>
        <strain evidence="2">JCM 16904</strain>
    </source>
</reference>
<comment type="caution">
    <text evidence="1">The sequence shown here is derived from an EMBL/GenBank/DDBJ whole genome shotgun (WGS) entry which is preliminary data.</text>
</comment>
<evidence type="ECO:0000313" key="1">
    <source>
        <dbReference type="EMBL" id="GAA3721425.1"/>
    </source>
</evidence>
<organism evidence="1 2">
    <name type="scientific">Nonomuraea antimicrobica</name>
    <dbReference type="NCBI Taxonomy" id="561173"/>
    <lineage>
        <taxon>Bacteria</taxon>
        <taxon>Bacillati</taxon>
        <taxon>Actinomycetota</taxon>
        <taxon>Actinomycetes</taxon>
        <taxon>Streptosporangiales</taxon>
        <taxon>Streptosporangiaceae</taxon>
        <taxon>Nonomuraea</taxon>
    </lineage>
</organism>
<dbReference type="RefSeq" id="WP_344897661.1">
    <property type="nucleotide sequence ID" value="NZ_BAAAZP010000265.1"/>
</dbReference>
<accession>A0ABP7ENB8</accession>
<dbReference type="Proteomes" id="UP001500902">
    <property type="component" value="Unassembled WGS sequence"/>
</dbReference>
<keyword evidence="2" id="KW-1185">Reference proteome</keyword>
<protein>
    <submittedName>
        <fullName evidence="1">Uncharacterized protein</fullName>
    </submittedName>
</protein>
<dbReference type="EMBL" id="BAAAZP010000265">
    <property type="protein sequence ID" value="GAA3721425.1"/>
    <property type="molecule type" value="Genomic_DNA"/>
</dbReference>
<name>A0ABP7ENB8_9ACTN</name>